<evidence type="ECO:0000313" key="3">
    <source>
        <dbReference type="Proteomes" id="UP000256900"/>
    </source>
</evidence>
<feature type="domain" description="IrrE N-terminal-like" evidence="1">
    <location>
        <begin position="35"/>
        <end position="171"/>
    </location>
</feature>
<dbReference type="Proteomes" id="UP000256900">
    <property type="component" value="Unassembled WGS sequence"/>
</dbReference>
<dbReference type="AlphaFoldDB" id="A0A3D9ZDA7"/>
<dbReference type="InterPro" id="IPR052345">
    <property type="entry name" value="Rad_response_metalloprotease"/>
</dbReference>
<comment type="caution">
    <text evidence="2">The sequence shown here is derived from an EMBL/GenBank/DDBJ whole genome shotgun (WGS) entry which is preliminary data.</text>
</comment>
<dbReference type="InterPro" id="IPR010359">
    <property type="entry name" value="IrrE_HExxH"/>
</dbReference>
<dbReference type="PANTHER" id="PTHR43236">
    <property type="entry name" value="ANTITOXIN HIGA1"/>
    <property type="match status" value="1"/>
</dbReference>
<evidence type="ECO:0000259" key="1">
    <source>
        <dbReference type="Pfam" id="PF06114"/>
    </source>
</evidence>
<dbReference type="Gene3D" id="1.10.10.2910">
    <property type="match status" value="1"/>
</dbReference>
<proteinExistence type="predicted"/>
<dbReference type="Pfam" id="PF06114">
    <property type="entry name" value="Peptidase_M78"/>
    <property type="match status" value="1"/>
</dbReference>
<reference evidence="2 3" key="1">
    <citation type="submission" date="2018-08" db="EMBL/GenBank/DDBJ databases">
        <title>Genomic Encyclopedia of Type Strains, Phase IV (KMG-IV): sequencing the most valuable type-strain genomes for metagenomic binning, comparative biology and taxonomic classification.</title>
        <authorList>
            <person name="Goeker M."/>
        </authorList>
    </citation>
    <scope>NUCLEOTIDE SEQUENCE [LARGE SCALE GENOMIC DNA]</scope>
    <source>
        <strain evidence="2 3">BW863</strain>
    </source>
</reference>
<dbReference type="EMBL" id="QUMO01000001">
    <property type="protein sequence ID" value="REF89436.1"/>
    <property type="molecule type" value="Genomic_DNA"/>
</dbReference>
<protein>
    <submittedName>
        <fullName evidence="2">Uncharacterized protein DUF955</fullName>
    </submittedName>
</protein>
<dbReference type="PANTHER" id="PTHR43236:SF2">
    <property type="entry name" value="BLL0069 PROTEIN"/>
    <property type="match status" value="1"/>
</dbReference>
<organism evidence="2 3">
    <name type="scientific">Methylovirgula ligni</name>
    <dbReference type="NCBI Taxonomy" id="569860"/>
    <lineage>
        <taxon>Bacteria</taxon>
        <taxon>Pseudomonadati</taxon>
        <taxon>Pseudomonadota</taxon>
        <taxon>Alphaproteobacteria</taxon>
        <taxon>Hyphomicrobiales</taxon>
        <taxon>Beijerinckiaceae</taxon>
        <taxon>Methylovirgula</taxon>
    </lineage>
</organism>
<accession>A0A3D9ZDA7</accession>
<keyword evidence="3" id="KW-1185">Reference proteome</keyword>
<name>A0A3D9ZDA7_9HYPH</name>
<sequence length="175" mass="19055">MRQADPTTARAAALKILADFPVRAVPVPVERIIKARNIVLQYAPLAEELSGMAYIKDGVAIIGVNALHHPNRQRFSAAHELAHHVLHVPEISAAVHVDKGFRVLHRDELAAQGTDPLEIDANAFASELLMPRQFLLEAVGDAGLDLDDDAAIESLAKKFKVSVSAMRNRLSGGWF</sequence>
<gene>
    <name evidence="2" type="ORF">DES32_0657</name>
</gene>
<dbReference type="OrthoDB" id="9794834at2"/>
<evidence type="ECO:0000313" key="2">
    <source>
        <dbReference type="EMBL" id="REF89436.1"/>
    </source>
</evidence>
<dbReference type="RefSeq" id="WP_115835206.1">
    <property type="nucleotide sequence ID" value="NZ_CP025086.1"/>
</dbReference>